<dbReference type="InterPro" id="IPR001296">
    <property type="entry name" value="Glyco_trans_1"/>
</dbReference>
<organism evidence="4 5">
    <name type="scientific">SAR86 cluster bacterium</name>
    <dbReference type="NCBI Taxonomy" id="2030880"/>
    <lineage>
        <taxon>Bacteria</taxon>
        <taxon>Pseudomonadati</taxon>
        <taxon>Pseudomonadota</taxon>
        <taxon>Gammaproteobacteria</taxon>
        <taxon>SAR86 cluster</taxon>
    </lineage>
</organism>
<keyword evidence="1 4" id="KW-0808">Transferase</keyword>
<reference evidence="4 5" key="1">
    <citation type="submission" date="2019-02" db="EMBL/GenBank/DDBJ databases">
        <title>Prokaryotic population dynamics and viral predation in marine succession experiment using metagenomics: the confinement effect.</title>
        <authorList>
            <person name="Haro-Moreno J.M."/>
            <person name="Rodriguez-Valera F."/>
            <person name="Lopez-Perez M."/>
        </authorList>
    </citation>
    <scope>NUCLEOTIDE SEQUENCE [LARGE SCALE GENOMIC DNA]</scope>
    <source>
        <strain evidence="4">MED-G159</strain>
    </source>
</reference>
<keyword evidence="2" id="KW-1133">Transmembrane helix</keyword>
<feature type="transmembrane region" description="Helical" evidence="2">
    <location>
        <begin position="103"/>
        <end position="130"/>
    </location>
</feature>
<dbReference type="PANTHER" id="PTHR46401">
    <property type="entry name" value="GLYCOSYLTRANSFERASE WBBK-RELATED"/>
    <property type="match status" value="1"/>
</dbReference>
<feature type="domain" description="Glycosyl transferase family 1" evidence="3">
    <location>
        <begin position="189"/>
        <end position="347"/>
    </location>
</feature>
<gene>
    <name evidence="4" type="ORF">EVA92_02305</name>
</gene>
<dbReference type="PANTHER" id="PTHR46401:SF2">
    <property type="entry name" value="GLYCOSYLTRANSFERASE WBBK-RELATED"/>
    <property type="match status" value="1"/>
</dbReference>
<feature type="transmembrane region" description="Helical" evidence="2">
    <location>
        <begin position="78"/>
        <end position="97"/>
    </location>
</feature>
<evidence type="ECO:0000313" key="4">
    <source>
        <dbReference type="EMBL" id="RZO26597.1"/>
    </source>
</evidence>
<keyword evidence="2" id="KW-0812">Transmembrane</keyword>
<dbReference type="Pfam" id="PF00534">
    <property type="entry name" value="Glycos_transf_1"/>
    <property type="match status" value="1"/>
</dbReference>
<evidence type="ECO:0000259" key="3">
    <source>
        <dbReference type="Pfam" id="PF00534"/>
    </source>
</evidence>
<dbReference type="GO" id="GO:0009103">
    <property type="term" value="P:lipopolysaccharide biosynthetic process"/>
    <property type="evidence" value="ECO:0007669"/>
    <property type="project" value="TreeGrafter"/>
</dbReference>
<dbReference type="CDD" id="cd03808">
    <property type="entry name" value="GT4_CapM-like"/>
    <property type="match status" value="1"/>
</dbReference>
<proteinExistence type="predicted"/>
<dbReference type="AlphaFoldDB" id="A0A520MZD6"/>
<dbReference type="Proteomes" id="UP000315825">
    <property type="component" value="Unassembled WGS sequence"/>
</dbReference>
<dbReference type="GO" id="GO:0016757">
    <property type="term" value="F:glycosyltransferase activity"/>
    <property type="evidence" value="ECO:0007669"/>
    <property type="project" value="InterPro"/>
</dbReference>
<dbReference type="SUPFAM" id="SSF53756">
    <property type="entry name" value="UDP-Glycosyltransferase/glycogen phosphorylase"/>
    <property type="match status" value="1"/>
</dbReference>
<sequence length="367" mass="42639">MFFINNYSFYSTHRKELIEFLSDYKRMFVVCNMKGNKDEFNRVSFIDTNFSDASFSLINILKDTYLSFRVLFKSKEHINFFVSPRIILLGILNSFLFRKKKFIYIFSGFGYLFINQTLSSQLIRAVYMLLLRSSVFFNKSECIVQNKDDYEFLKNSGINKKHIKIIHGNGLNHKNFVNSNNSKNLSIVKFLFVGRLLKDKGLIEFLESSKEIIKAYQGQILIGVAGSSDKNNPASLNQENLKKEYDFEEINFFGDLSQSEVMDLYAEYNVFVLPSYREGLPRSAIEASLSGMPLILSDVPGCRECLEEGKNGFFVRDRSAKEILKKMKYFVQNKEKINQMGTYSRKMAIKKFSGDKIFNEYLAIIKE</sequence>
<comment type="caution">
    <text evidence="4">The sequence shown here is derived from an EMBL/GenBank/DDBJ whole genome shotgun (WGS) entry which is preliminary data.</text>
</comment>
<keyword evidence="2" id="KW-0472">Membrane</keyword>
<accession>A0A520MZD6</accession>
<dbReference type="Gene3D" id="3.40.50.2000">
    <property type="entry name" value="Glycogen Phosphorylase B"/>
    <property type="match status" value="2"/>
</dbReference>
<evidence type="ECO:0000256" key="2">
    <source>
        <dbReference type="SAM" id="Phobius"/>
    </source>
</evidence>
<dbReference type="EMBL" id="SHBE01000003">
    <property type="protein sequence ID" value="RZO26597.1"/>
    <property type="molecule type" value="Genomic_DNA"/>
</dbReference>
<evidence type="ECO:0000313" key="5">
    <source>
        <dbReference type="Proteomes" id="UP000315825"/>
    </source>
</evidence>
<name>A0A520MZD6_9GAMM</name>
<evidence type="ECO:0000256" key="1">
    <source>
        <dbReference type="ARBA" id="ARBA00022679"/>
    </source>
</evidence>
<protein>
    <submittedName>
        <fullName evidence="4">Glycosyltransferase family 1 protein</fullName>
    </submittedName>
</protein>